<keyword evidence="2" id="KW-1185">Reference proteome</keyword>
<name>A0A7K0DDA4_9NOCA</name>
<dbReference type="OrthoDB" id="4557031at2"/>
<comment type="caution">
    <text evidence="1">The sequence shown here is derived from an EMBL/GenBank/DDBJ whole genome shotgun (WGS) entry which is preliminary data.</text>
</comment>
<reference evidence="1 2" key="1">
    <citation type="submission" date="2019-10" db="EMBL/GenBank/DDBJ databases">
        <title>Nocardia macrotermitis sp. nov. and Nocardia aurantia sp. nov., isolated from the gut of fungus growing-termite Macrotermes natalensis.</title>
        <authorList>
            <person name="Benndorf R."/>
            <person name="Schwitalla J."/>
            <person name="Martin K."/>
            <person name="De Beer W."/>
            <person name="Kaster A.-K."/>
            <person name="Vollmers J."/>
            <person name="Poulsen M."/>
            <person name="Beemelmanns C."/>
        </authorList>
    </citation>
    <scope>NUCLEOTIDE SEQUENCE [LARGE SCALE GENOMIC DNA]</scope>
    <source>
        <strain evidence="1 2">RB20</strain>
    </source>
</reference>
<evidence type="ECO:0000313" key="2">
    <source>
        <dbReference type="Proteomes" id="UP000438448"/>
    </source>
</evidence>
<sequence length="100" mass="10330">MSDDLNIDTHEAVTTSGQHHHAFTSFTGQVSTIAADFTVGGSGLSRLDRRLLAIPAEIRTWFASAVDSANGGSDAGVRYATRHSGNLAAADASGGERVDG</sequence>
<gene>
    <name evidence="1" type="ORF">NRB20_67690</name>
</gene>
<protein>
    <submittedName>
        <fullName evidence="1">Uncharacterized protein</fullName>
    </submittedName>
</protein>
<dbReference type="AlphaFoldDB" id="A0A7K0DDA4"/>
<organism evidence="1 2">
    <name type="scientific">Nocardia macrotermitis</name>
    <dbReference type="NCBI Taxonomy" id="2585198"/>
    <lineage>
        <taxon>Bacteria</taxon>
        <taxon>Bacillati</taxon>
        <taxon>Actinomycetota</taxon>
        <taxon>Actinomycetes</taxon>
        <taxon>Mycobacteriales</taxon>
        <taxon>Nocardiaceae</taxon>
        <taxon>Nocardia</taxon>
    </lineage>
</organism>
<dbReference type="Proteomes" id="UP000438448">
    <property type="component" value="Unassembled WGS sequence"/>
</dbReference>
<accession>A0A7K0DDA4</accession>
<dbReference type="RefSeq" id="WP_153415406.1">
    <property type="nucleotide sequence ID" value="NZ_WEGK01000022.1"/>
</dbReference>
<evidence type="ECO:0000313" key="1">
    <source>
        <dbReference type="EMBL" id="MQY23638.1"/>
    </source>
</evidence>
<dbReference type="EMBL" id="WEGK01000022">
    <property type="protein sequence ID" value="MQY23638.1"/>
    <property type="molecule type" value="Genomic_DNA"/>
</dbReference>
<proteinExistence type="predicted"/>